<evidence type="ECO:0000256" key="8">
    <source>
        <dbReference type="ARBA" id="ARBA00022842"/>
    </source>
</evidence>
<proteinExistence type="inferred from homology"/>
<evidence type="ECO:0000256" key="12">
    <source>
        <dbReference type="HAMAP-Rule" id="MF_00583"/>
    </source>
</evidence>
<feature type="domain" description="Ribose-phosphate pyrophosphokinase N-terminal" evidence="13">
    <location>
        <begin position="16"/>
        <end position="132"/>
    </location>
</feature>
<dbReference type="GO" id="GO:0002189">
    <property type="term" value="C:ribose phosphate diphosphokinase complex"/>
    <property type="evidence" value="ECO:0007669"/>
    <property type="project" value="TreeGrafter"/>
</dbReference>
<feature type="binding site" evidence="12">
    <location>
        <position position="142"/>
    </location>
    <ligand>
        <name>Mg(2+)</name>
        <dbReference type="ChEBI" id="CHEBI:18420"/>
    </ligand>
</feature>
<dbReference type="SMART" id="SM01400">
    <property type="entry name" value="Pribosyltran_N"/>
    <property type="match status" value="1"/>
</dbReference>
<reference evidence="15" key="1">
    <citation type="submission" date="2016-01" db="EMBL/GenBank/DDBJ databases">
        <authorList>
            <person name="Mitreva M."/>
            <person name="Pepin K.H."/>
            <person name="Mihindukulasuriya K.A."/>
            <person name="Fulton R."/>
            <person name="Fronick C."/>
            <person name="O'Laughlin M."/>
            <person name="Miner T."/>
            <person name="Herter B."/>
            <person name="Rosa B.A."/>
            <person name="Cordes M."/>
            <person name="Tomlinson C."/>
            <person name="Wollam A."/>
            <person name="Palsikar V.B."/>
            <person name="Mardis E.R."/>
            <person name="Wilson R.K."/>
        </authorList>
    </citation>
    <scope>NUCLEOTIDE SEQUENCE [LARGE SCALE GENOMIC DNA]</scope>
    <source>
        <strain evidence="15">MJR8151</strain>
    </source>
</reference>
<comment type="pathway">
    <text evidence="1 12">Metabolic intermediate biosynthesis; 5-phospho-alpha-D-ribose 1-diphosphate biosynthesis; 5-phospho-alpha-D-ribose 1-diphosphate from D-ribose 5-phosphate (route I): step 1/1.</text>
</comment>
<evidence type="ECO:0000313" key="15">
    <source>
        <dbReference type="Proteomes" id="UP000070383"/>
    </source>
</evidence>
<dbReference type="NCBIfam" id="TIGR01251">
    <property type="entry name" value="ribP_PPkin"/>
    <property type="match status" value="1"/>
</dbReference>
<dbReference type="Proteomes" id="UP000070383">
    <property type="component" value="Unassembled WGS sequence"/>
</dbReference>
<keyword evidence="12" id="KW-0963">Cytoplasm</keyword>
<dbReference type="Pfam" id="PF13793">
    <property type="entry name" value="Pribosyltran_N"/>
    <property type="match status" value="1"/>
</dbReference>
<feature type="binding site" evidence="12">
    <location>
        <position position="184"/>
    </location>
    <ligand>
        <name>Mg(2+)</name>
        <dbReference type="ChEBI" id="CHEBI:18420"/>
    </ligand>
</feature>
<dbReference type="FunFam" id="3.40.50.2020:FF:000002">
    <property type="entry name" value="Ribose-phosphate pyrophosphokinase"/>
    <property type="match status" value="1"/>
</dbReference>
<name>A0A133KDT5_9FIRM</name>
<dbReference type="InterPro" id="IPR037515">
    <property type="entry name" value="Rib-P_diPkinase_bac"/>
</dbReference>
<dbReference type="AlphaFoldDB" id="A0A133KDT5"/>
<evidence type="ECO:0000259" key="13">
    <source>
        <dbReference type="Pfam" id="PF13793"/>
    </source>
</evidence>
<organism evidence="14 15">
    <name type="scientific">Anaerococcus tetradius</name>
    <dbReference type="NCBI Taxonomy" id="33036"/>
    <lineage>
        <taxon>Bacteria</taxon>
        <taxon>Bacillati</taxon>
        <taxon>Bacillota</taxon>
        <taxon>Tissierellia</taxon>
        <taxon>Tissierellales</taxon>
        <taxon>Peptoniphilaceae</taxon>
        <taxon>Anaerococcus</taxon>
    </lineage>
</organism>
<dbReference type="STRING" id="33036.HMPREF3200_01278"/>
<evidence type="ECO:0000256" key="11">
    <source>
        <dbReference type="ARBA" id="ARBA00061444"/>
    </source>
</evidence>
<dbReference type="UniPathway" id="UPA00087">
    <property type="reaction ID" value="UER00172"/>
</dbReference>
<feature type="binding site" evidence="12">
    <location>
        <position position="209"/>
    </location>
    <ligand>
        <name>D-ribose 5-phosphate</name>
        <dbReference type="ChEBI" id="CHEBI:78346"/>
    </ligand>
</feature>
<comment type="function">
    <text evidence="10 12">Involved in the biosynthesis of the central metabolite phospho-alpha-D-ribosyl-1-pyrophosphate (PRPP) via the transfer of pyrophosphoryl group from ATP to 1-hydroxyl of ribose-5-phosphate (Rib-5-P).</text>
</comment>
<dbReference type="PANTHER" id="PTHR10210">
    <property type="entry name" value="RIBOSE-PHOSPHATE DIPHOSPHOKINASE FAMILY MEMBER"/>
    <property type="match status" value="1"/>
</dbReference>
<keyword evidence="15" id="KW-1185">Reference proteome</keyword>
<dbReference type="CDD" id="cd06223">
    <property type="entry name" value="PRTases_typeI"/>
    <property type="match status" value="1"/>
</dbReference>
<dbReference type="PATRIC" id="fig|33036.3.peg.1266"/>
<dbReference type="GO" id="GO:0005524">
    <property type="term" value="F:ATP binding"/>
    <property type="evidence" value="ECO:0007669"/>
    <property type="project" value="UniProtKB-KW"/>
</dbReference>
<comment type="subunit">
    <text evidence="12">Homohexamer.</text>
</comment>
<feature type="binding site" evidence="12">
    <location>
        <begin position="49"/>
        <end position="51"/>
    </location>
    <ligand>
        <name>ATP</name>
        <dbReference type="ChEBI" id="CHEBI:30616"/>
    </ligand>
</feature>
<evidence type="ECO:0000256" key="5">
    <source>
        <dbReference type="ARBA" id="ARBA00022741"/>
    </source>
</evidence>
<dbReference type="InterPro" id="IPR000836">
    <property type="entry name" value="PRTase_dom"/>
</dbReference>
<dbReference type="Gene3D" id="3.40.50.2020">
    <property type="match status" value="2"/>
</dbReference>
<keyword evidence="5 12" id="KW-0547">Nucleotide-binding</keyword>
<keyword evidence="4 12" id="KW-0545">Nucleotide biosynthesis</keyword>
<dbReference type="GO" id="GO:0006015">
    <property type="term" value="P:5-phosphoribose 1-diphosphate biosynthetic process"/>
    <property type="evidence" value="ECO:0007669"/>
    <property type="project" value="UniProtKB-UniRule"/>
</dbReference>
<dbReference type="InterPro" id="IPR029057">
    <property type="entry name" value="PRTase-like"/>
</dbReference>
<dbReference type="GO" id="GO:0006164">
    <property type="term" value="P:purine nucleotide biosynthetic process"/>
    <property type="evidence" value="ECO:0007669"/>
    <property type="project" value="TreeGrafter"/>
</dbReference>
<evidence type="ECO:0000256" key="6">
    <source>
        <dbReference type="ARBA" id="ARBA00022777"/>
    </source>
</evidence>
<keyword evidence="3 12" id="KW-0479">Metal-binding</keyword>
<protein>
    <recommendedName>
        <fullName evidence="12">Ribose-phosphate pyrophosphokinase</fullName>
        <shortName evidence="12">RPPK</shortName>
        <ecNumber evidence="12">2.7.6.1</ecNumber>
    </recommendedName>
    <alternativeName>
        <fullName evidence="12">5-phospho-D-ribosyl alpha-1-diphosphate synthase</fullName>
    </alternativeName>
    <alternativeName>
        <fullName evidence="12">Phosphoribosyl diphosphate synthase</fullName>
    </alternativeName>
    <alternativeName>
        <fullName evidence="12">Phosphoribosyl pyrophosphate synthase</fullName>
        <shortName evidence="12">P-Rib-PP synthase</shortName>
        <shortName evidence="12">PRPP synthase</shortName>
        <shortName evidence="12">PRPPase</shortName>
    </alternativeName>
</protein>
<feature type="active site" evidence="12">
    <location>
        <position position="207"/>
    </location>
</feature>
<dbReference type="GO" id="GO:0000287">
    <property type="term" value="F:magnesium ion binding"/>
    <property type="evidence" value="ECO:0007669"/>
    <property type="project" value="UniProtKB-UniRule"/>
</dbReference>
<evidence type="ECO:0000256" key="4">
    <source>
        <dbReference type="ARBA" id="ARBA00022727"/>
    </source>
</evidence>
<comment type="subcellular location">
    <subcellularLocation>
        <location evidence="12">Cytoplasm</location>
    </subcellularLocation>
</comment>
<evidence type="ECO:0000256" key="9">
    <source>
        <dbReference type="ARBA" id="ARBA00049535"/>
    </source>
</evidence>
<feature type="binding site" evidence="12">
    <location>
        <begin position="237"/>
        <end position="241"/>
    </location>
    <ligand>
        <name>D-ribose 5-phosphate</name>
        <dbReference type="ChEBI" id="CHEBI:78346"/>
    </ligand>
</feature>
<evidence type="ECO:0000313" key="14">
    <source>
        <dbReference type="EMBL" id="KWZ77624.1"/>
    </source>
</evidence>
<evidence type="ECO:0000256" key="1">
    <source>
        <dbReference type="ARBA" id="ARBA00004996"/>
    </source>
</evidence>
<dbReference type="NCBIfam" id="NF002320">
    <property type="entry name" value="PRK01259.1"/>
    <property type="match status" value="1"/>
</dbReference>
<comment type="catalytic activity">
    <reaction evidence="9 12">
        <text>D-ribose 5-phosphate + ATP = 5-phospho-alpha-D-ribose 1-diphosphate + AMP + H(+)</text>
        <dbReference type="Rhea" id="RHEA:15609"/>
        <dbReference type="ChEBI" id="CHEBI:15378"/>
        <dbReference type="ChEBI" id="CHEBI:30616"/>
        <dbReference type="ChEBI" id="CHEBI:58017"/>
        <dbReference type="ChEBI" id="CHEBI:78346"/>
        <dbReference type="ChEBI" id="CHEBI:456215"/>
        <dbReference type="EC" id="2.7.6.1"/>
    </reaction>
</comment>
<comment type="caution">
    <text evidence="14">The sequence shown here is derived from an EMBL/GenBank/DDBJ whole genome shotgun (WGS) entry which is preliminary data.</text>
</comment>
<dbReference type="OrthoDB" id="9777067at2"/>
<keyword evidence="7 12" id="KW-0067">ATP-binding</keyword>
<evidence type="ECO:0000256" key="2">
    <source>
        <dbReference type="ARBA" id="ARBA00022679"/>
    </source>
</evidence>
<dbReference type="InterPro" id="IPR005946">
    <property type="entry name" value="Rib-P_diPkinase"/>
</dbReference>
<accession>A0A133KDT5</accession>
<gene>
    <name evidence="12" type="primary">prs</name>
    <name evidence="14" type="ORF">HMPREF3200_01278</name>
</gene>
<dbReference type="PANTHER" id="PTHR10210:SF41">
    <property type="entry name" value="RIBOSE-PHOSPHATE PYROPHOSPHOKINASE 1, CHLOROPLASTIC"/>
    <property type="match status" value="1"/>
</dbReference>
<keyword evidence="8 12" id="KW-0460">Magnesium</keyword>
<dbReference type="Pfam" id="PF14572">
    <property type="entry name" value="Pribosyl_synth"/>
    <property type="match status" value="1"/>
</dbReference>
<dbReference type="SUPFAM" id="SSF53271">
    <property type="entry name" value="PRTase-like"/>
    <property type="match status" value="1"/>
</dbReference>
<keyword evidence="6 12" id="KW-0418">Kinase</keyword>
<feature type="binding site" evidence="12">
    <location>
        <position position="233"/>
    </location>
    <ligand>
        <name>D-ribose 5-phosphate</name>
        <dbReference type="ChEBI" id="CHEBI:78346"/>
    </ligand>
</feature>
<dbReference type="InterPro" id="IPR000842">
    <property type="entry name" value="PRib_PP_synth_CS"/>
</dbReference>
<evidence type="ECO:0000256" key="7">
    <source>
        <dbReference type="ARBA" id="ARBA00022840"/>
    </source>
</evidence>
<comment type="similarity">
    <text evidence="11 12">Belongs to the ribose-phosphate pyrophosphokinase family. Class I subfamily.</text>
</comment>
<dbReference type="GO" id="GO:0016301">
    <property type="term" value="F:kinase activity"/>
    <property type="evidence" value="ECO:0007669"/>
    <property type="project" value="UniProtKB-KW"/>
</dbReference>
<dbReference type="EMBL" id="LRPM01000047">
    <property type="protein sequence ID" value="KWZ77624.1"/>
    <property type="molecule type" value="Genomic_DNA"/>
</dbReference>
<evidence type="ECO:0000256" key="3">
    <source>
        <dbReference type="ARBA" id="ARBA00022723"/>
    </source>
</evidence>
<dbReference type="HAMAP" id="MF_00583_B">
    <property type="entry name" value="RibP_PPkinase_B"/>
    <property type="match status" value="1"/>
</dbReference>
<dbReference type="PROSITE" id="PS00114">
    <property type="entry name" value="PRPP_SYNTHASE"/>
    <property type="match status" value="1"/>
</dbReference>
<dbReference type="GO" id="GO:0009156">
    <property type="term" value="P:ribonucleoside monophosphate biosynthetic process"/>
    <property type="evidence" value="ECO:0007669"/>
    <property type="project" value="InterPro"/>
</dbReference>
<dbReference type="InterPro" id="IPR029099">
    <property type="entry name" value="Pribosyltran_N"/>
</dbReference>
<dbReference type="FunFam" id="3.40.50.2020:FF:000001">
    <property type="entry name" value="Ribose-phosphate pyrophosphokinase"/>
    <property type="match status" value="1"/>
</dbReference>
<dbReference type="EC" id="2.7.6.1" evidence="12"/>
<sequence length="329" mass="36265">MTSKCNQGSYIQRGELKLLSGNSNVALAKSVAEYLGIELTKADIEKFKDGEISIKLNESIRGKDVYIMQPTSNPTNDNLMELLIMIDACRRASAGYVNAIVPYYGYARQDRKTRGREPITAKLVANLLTVAGADRVITMDLHAGQIQGYFDIPVDHFSAIRLLSTHFKDIAYDKPDEFVVVSPDLGGVRRAREFADYLKLPIAIIEKRRPKPNVSEVMSVIGDFKGKHAIIVDDMIDTAGTITNAGDFLINSGAKDVYLVATHGVFSGDAIQKINKSNVKEVIITDTIALSEEKRIPKITQMSIAPLLSEAIHRINTYESISGLFVDGR</sequence>
<comment type="cofactor">
    <cofactor evidence="12">
        <name>Mg(2+)</name>
        <dbReference type="ChEBI" id="CHEBI:18420"/>
    </cofactor>
    <text evidence="12">Binds 2 Mg(2+) ions per subunit.</text>
</comment>
<dbReference type="GO" id="GO:0005737">
    <property type="term" value="C:cytoplasm"/>
    <property type="evidence" value="ECO:0007669"/>
    <property type="project" value="UniProtKB-SubCell"/>
</dbReference>
<keyword evidence="2 12" id="KW-0808">Transferase</keyword>
<dbReference type="GO" id="GO:0004749">
    <property type="term" value="F:ribose phosphate diphosphokinase activity"/>
    <property type="evidence" value="ECO:0007669"/>
    <property type="project" value="UniProtKB-UniRule"/>
</dbReference>
<dbReference type="RefSeq" id="WP_004835952.1">
    <property type="nucleotide sequence ID" value="NZ_CAMPNK010000004.1"/>
</dbReference>
<feature type="binding site" evidence="12">
    <location>
        <begin position="108"/>
        <end position="109"/>
    </location>
    <ligand>
        <name>ATP</name>
        <dbReference type="ChEBI" id="CHEBI:30616"/>
    </ligand>
</feature>
<evidence type="ECO:0000256" key="10">
    <source>
        <dbReference type="ARBA" id="ARBA00054914"/>
    </source>
</evidence>